<dbReference type="AlphaFoldDB" id="A0A927BFW2"/>
<protein>
    <submittedName>
        <fullName evidence="1">DUF4270 family protein</fullName>
    </submittedName>
</protein>
<dbReference type="EMBL" id="JACXAD010000018">
    <property type="protein sequence ID" value="MBD2769262.1"/>
    <property type="molecule type" value="Genomic_DNA"/>
</dbReference>
<organism evidence="1 2">
    <name type="scientific">Hymenobacter montanus</name>
    <dbReference type="NCBI Taxonomy" id="2771359"/>
    <lineage>
        <taxon>Bacteria</taxon>
        <taxon>Pseudomonadati</taxon>
        <taxon>Bacteroidota</taxon>
        <taxon>Cytophagia</taxon>
        <taxon>Cytophagales</taxon>
        <taxon>Hymenobacteraceae</taxon>
        <taxon>Hymenobacter</taxon>
    </lineage>
</organism>
<gene>
    <name evidence="1" type="ORF">IC235_15330</name>
</gene>
<dbReference type="Pfam" id="PF14092">
    <property type="entry name" value="DUF4270"/>
    <property type="match status" value="1"/>
</dbReference>
<keyword evidence="2" id="KW-1185">Reference proteome</keyword>
<reference evidence="1" key="1">
    <citation type="submission" date="2020-09" db="EMBL/GenBank/DDBJ databases">
        <authorList>
            <person name="Kim M.K."/>
        </authorList>
    </citation>
    <scope>NUCLEOTIDE SEQUENCE</scope>
    <source>
        <strain evidence="1">BT664</strain>
    </source>
</reference>
<dbReference type="InterPro" id="IPR025366">
    <property type="entry name" value="DUF4270"/>
</dbReference>
<dbReference type="PROSITE" id="PS51257">
    <property type="entry name" value="PROKAR_LIPOPROTEIN"/>
    <property type="match status" value="1"/>
</dbReference>
<comment type="caution">
    <text evidence="1">The sequence shown here is derived from an EMBL/GenBank/DDBJ whole genome shotgun (WGS) entry which is preliminary data.</text>
</comment>
<name>A0A927BFW2_9BACT</name>
<evidence type="ECO:0000313" key="2">
    <source>
        <dbReference type="Proteomes" id="UP000612233"/>
    </source>
</evidence>
<proteinExistence type="predicted"/>
<dbReference type="Proteomes" id="UP000612233">
    <property type="component" value="Unassembled WGS sequence"/>
</dbReference>
<evidence type="ECO:0000313" key="1">
    <source>
        <dbReference type="EMBL" id="MBD2769262.1"/>
    </source>
</evidence>
<sequence>MNWLTSRCAPLLALTTLALTSCDKGTDLNVDLPDTTAISTEYRDLPLDVATVRLTPVQTLKADYFLIGRLADNVAGTTEARAYFNVITNAAADSLPSKFTQPVLDSVVLVLGFDKVYGSATTPAQFNVFKLRAPLDERQTYNASSQVDVDEPLGQNVTSRLNRTQPATTTTPAVPDQTVRLLLQRRAFPPVGDQPAIPAIPLQFATDLFDQLSRPGFGQAQLDGLLKGLAIAPSASHSSSIVSFTRAAPQRMVVYFHGNDLKQRTYSIFFGAVYSGGLGLPAARDPRYFTRITNALPPALAALANQSGAVSASALGGTSYAQEGTGLGTRVTFTGLTELINASGLTINRAELRIPVKPFSNALFPNPAALYAVEVGASNNVLQRIINFASYDRVVQADGYPVLGPLPTVGERPATGTLVDASTTQPYYSIPITNYLQAYLTGALDGNPAALVLTPNIRSSSALSLNRAALDANRISLRVYYSKR</sequence>
<dbReference type="RefSeq" id="WP_191006076.1">
    <property type="nucleotide sequence ID" value="NZ_JACXAD010000018.1"/>
</dbReference>
<accession>A0A927BFW2</accession>